<dbReference type="NCBIfam" id="TIGR01001">
    <property type="entry name" value="metA"/>
    <property type="match status" value="1"/>
</dbReference>
<feature type="binding site" evidence="8">
    <location>
        <position position="192"/>
    </location>
    <ligand>
        <name>substrate</name>
    </ligand>
</feature>
<feature type="binding site" evidence="8">
    <location>
        <position position="163"/>
    </location>
    <ligand>
        <name>substrate</name>
    </ligand>
</feature>
<dbReference type="GO" id="GO:0008899">
    <property type="term" value="F:homoserine O-succinyltransferase activity"/>
    <property type="evidence" value="ECO:0007669"/>
    <property type="project" value="UniProtKB-EC"/>
</dbReference>
<feature type="active site" description="Acyl-thioester intermediate" evidence="8 9">
    <location>
        <position position="142"/>
    </location>
</feature>
<proteinExistence type="inferred from homology"/>
<evidence type="ECO:0000256" key="6">
    <source>
        <dbReference type="ARBA" id="ARBA00051253"/>
    </source>
</evidence>
<sequence>MPIRIPEQLPAQGVLLGENIFTMDSARASHQDIRPLEVGILNLMPNKIETEIQLLRLLSNTPLQINVDLIRIDDQAPKHTPQSHMDAFYHDFSAVADKKYDGLIVTGAPLAFLDYEDVKYWDTMKTILEWAQRHVQSTMYLCWAAHAAMYHFYGIQRKLREDKLSGVFEHRVLDPYNEILRGFDPVFYAPHSRYGHIESEQYNSVAGLQVIAESDKAGAYIVASEDKRMVFVTGHPEYDPETLNDEYARDLNAGQQPAIPENYYPGDDPSQPPVVRWRSHGSLLFTNWLNYCLYQTTPFDLSQLSEKAQPKR</sequence>
<comment type="caution">
    <text evidence="10">The sequence shown here is derived from an EMBL/GenBank/DDBJ whole genome shotgun (WGS) entry which is preliminary data.</text>
</comment>
<comment type="function">
    <text evidence="7 8">Transfers a succinyl group from succinyl-CoA to L-homoserine, forming succinyl-L-homoserine.</text>
</comment>
<dbReference type="Proteomes" id="UP000256561">
    <property type="component" value="Unassembled WGS sequence"/>
</dbReference>
<keyword evidence="4 8" id="KW-0808">Transferase</keyword>
<evidence type="ECO:0000256" key="8">
    <source>
        <dbReference type="HAMAP-Rule" id="MF_00295"/>
    </source>
</evidence>
<evidence type="ECO:0000313" key="11">
    <source>
        <dbReference type="Proteomes" id="UP000256561"/>
    </source>
</evidence>
<evidence type="ECO:0000313" key="10">
    <source>
        <dbReference type="EMBL" id="RDV25098.1"/>
    </source>
</evidence>
<dbReference type="GO" id="GO:0019281">
    <property type="term" value="P:L-methionine biosynthetic process from homoserine via O-succinyl-L-homoserine and cystathionine"/>
    <property type="evidence" value="ECO:0007669"/>
    <property type="project" value="InterPro"/>
</dbReference>
<dbReference type="Pfam" id="PF04204">
    <property type="entry name" value="HTS"/>
    <property type="match status" value="1"/>
</dbReference>
<evidence type="ECO:0000256" key="7">
    <source>
        <dbReference type="ARBA" id="ARBA00053298"/>
    </source>
</evidence>
<dbReference type="EMBL" id="QRHA01000007">
    <property type="protein sequence ID" value="RDV25098.1"/>
    <property type="molecule type" value="Genomic_DNA"/>
</dbReference>
<evidence type="ECO:0000256" key="5">
    <source>
        <dbReference type="ARBA" id="ARBA00023315"/>
    </source>
</evidence>
<name>A0A3D8M667_9ALTE</name>
<dbReference type="Gene3D" id="3.40.50.880">
    <property type="match status" value="1"/>
</dbReference>
<feature type="binding site" evidence="8">
    <location>
        <position position="249"/>
    </location>
    <ligand>
        <name>substrate</name>
    </ligand>
</feature>
<protein>
    <recommendedName>
        <fullName evidence="8">Homoserine O-succinyltransferase</fullName>
        <shortName evidence="8">HST</shortName>
        <ecNumber evidence="8">2.3.1.46</ecNumber>
    </recommendedName>
    <alternativeName>
        <fullName evidence="8">Homoserine transsuccinylase</fullName>
        <shortName evidence="8">HTS</shortName>
    </alternativeName>
</protein>
<dbReference type="PIRSF" id="PIRSF000450">
    <property type="entry name" value="H_ser_succinyltr"/>
    <property type="match status" value="1"/>
</dbReference>
<keyword evidence="8" id="KW-0486">Methionine biosynthesis</keyword>
<reference evidence="11" key="1">
    <citation type="submission" date="2018-08" db="EMBL/GenBank/DDBJ databases">
        <authorList>
            <person name="Zhang J."/>
            <person name="Du Z.-J."/>
        </authorList>
    </citation>
    <scope>NUCLEOTIDE SEQUENCE [LARGE SCALE GENOMIC DNA]</scope>
    <source>
        <strain evidence="11">KCTC 52655</strain>
    </source>
</reference>
<comment type="similarity">
    <text evidence="8">Belongs to the MetA family.</text>
</comment>
<dbReference type="GO" id="GO:0004414">
    <property type="term" value="F:homoserine O-acetyltransferase activity"/>
    <property type="evidence" value="ECO:0007669"/>
    <property type="project" value="UniProtKB-UniRule"/>
</dbReference>
<dbReference type="GO" id="GO:0005737">
    <property type="term" value="C:cytoplasm"/>
    <property type="evidence" value="ECO:0007669"/>
    <property type="project" value="UniProtKB-SubCell"/>
</dbReference>
<dbReference type="InterPro" id="IPR033752">
    <property type="entry name" value="MetA_family"/>
</dbReference>
<dbReference type="PANTHER" id="PTHR20919:SF0">
    <property type="entry name" value="HOMOSERINE O-SUCCINYLTRANSFERASE"/>
    <property type="match status" value="1"/>
</dbReference>
<evidence type="ECO:0000256" key="4">
    <source>
        <dbReference type="ARBA" id="ARBA00022679"/>
    </source>
</evidence>
<dbReference type="FunFam" id="3.40.50.880:FF:000004">
    <property type="entry name" value="Homoserine O-succinyltransferase"/>
    <property type="match status" value="1"/>
</dbReference>
<dbReference type="PANTHER" id="PTHR20919">
    <property type="entry name" value="HOMOSERINE O-SUCCINYLTRANSFERASE"/>
    <property type="match status" value="1"/>
</dbReference>
<dbReference type="InterPro" id="IPR029062">
    <property type="entry name" value="Class_I_gatase-like"/>
</dbReference>
<evidence type="ECO:0000256" key="2">
    <source>
        <dbReference type="ARBA" id="ARBA00022490"/>
    </source>
</evidence>
<dbReference type="SUPFAM" id="SSF52317">
    <property type="entry name" value="Class I glutamine amidotransferase-like"/>
    <property type="match status" value="1"/>
</dbReference>
<feature type="site" description="Important for acyl-CoA specificity" evidence="8">
    <location>
        <position position="111"/>
    </location>
</feature>
<accession>A0A3D8M667</accession>
<feature type="site" description="Important for substrate specificity" evidence="8">
    <location>
        <position position="192"/>
    </location>
</feature>
<evidence type="ECO:0000256" key="9">
    <source>
        <dbReference type="PIRSR" id="PIRSR000450-1"/>
    </source>
</evidence>
<dbReference type="EC" id="2.3.1.46" evidence="8"/>
<gene>
    <name evidence="8" type="primary">metAS</name>
    <name evidence="10" type="ORF">DXV75_10740</name>
</gene>
<dbReference type="UniPathway" id="UPA00051">
    <property type="reaction ID" value="UER00075"/>
</dbReference>
<keyword evidence="5 8" id="KW-0012">Acyltransferase</keyword>
<keyword evidence="2 8" id="KW-0963">Cytoplasm</keyword>
<comment type="caution">
    <text evidence="8">Lacks conserved residue(s) required for the propagation of feature annotation.</text>
</comment>
<evidence type="ECO:0000256" key="1">
    <source>
        <dbReference type="ARBA" id="ARBA00004496"/>
    </source>
</evidence>
<dbReference type="RefSeq" id="WP_115593429.1">
    <property type="nucleotide sequence ID" value="NZ_QRHA01000007.1"/>
</dbReference>
<dbReference type="AlphaFoldDB" id="A0A3D8M667"/>
<dbReference type="CDD" id="cd03131">
    <property type="entry name" value="GATase1_HTS"/>
    <property type="match status" value="1"/>
</dbReference>
<comment type="pathway">
    <text evidence="8">Amino-acid biosynthesis; L-methionine biosynthesis via de novo pathway; O-succinyl-L-homoserine from L-homoserine: step 1/1.</text>
</comment>
<dbReference type="HAMAP" id="MF_00295">
    <property type="entry name" value="MetA_acyltransf"/>
    <property type="match status" value="1"/>
</dbReference>
<comment type="catalytic activity">
    <reaction evidence="6 8">
        <text>L-homoserine + succinyl-CoA = O-succinyl-L-homoserine + CoA</text>
        <dbReference type="Rhea" id="RHEA:22008"/>
        <dbReference type="ChEBI" id="CHEBI:57287"/>
        <dbReference type="ChEBI" id="CHEBI:57292"/>
        <dbReference type="ChEBI" id="CHEBI:57476"/>
        <dbReference type="ChEBI" id="CHEBI:57661"/>
        <dbReference type="EC" id="2.3.1.46"/>
    </reaction>
</comment>
<keyword evidence="3 8" id="KW-0028">Amino-acid biosynthesis</keyword>
<dbReference type="OrthoDB" id="9772423at2"/>
<feature type="active site" evidence="8">
    <location>
        <position position="237"/>
    </location>
</feature>
<keyword evidence="11" id="KW-1185">Reference proteome</keyword>
<evidence type="ECO:0000256" key="3">
    <source>
        <dbReference type="ARBA" id="ARBA00022605"/>
    </source>
</evidence>
<organism evidence="10 11">
    <name type="scientific">Alteromonas aestuariivivens</name>
    <dbReference type="NCBI Taxonomy" id="1938339"/>
    <lineage>
        <taxon>Bacteria</taxon>
        <taxon>Pseudomonadati</taxon>
        <taxon>Pseudomonadota</taxon>
        <taxon>Gammaproteobacteria</taxon>
        <taxon>Alteromonadales</taxon>
        <taxon>Alteromonadaceae</taxon>
        <taxon>Alteromonas/Salinimonas group</taxon>
        <taxon>Alteromonas</taxon>
    </lineage>
</organism>
<feature type="active site" description="Proton acceptor" evidence="8">
    <location>
        <position position="235"/>
    </location>
</feature>
<dbReference type="InterPro" id="IPR005697">
    <property type="entry name" value="HST_MetA"/>
</dbReference>
<comment type="subcellular location">
    <subcellularLocation>
        <location evidence="1 8">Cytoplasm</location>
    </subcellularLocation>
</comment>